<sequence length="270" mass="29723">MESLREGVWNAELIDPSGSRRAKPRRIGLTMVIDKGLGRTAFRDMIETAGDYIDIIKLGFGTSALYSHELLREKITLCKQHRITVMPGGTFLEIAVLKGLVPEYLDTVTRLGFDGIEVSDGTIDMPKEVRHELIEHGAALGLKVFTEYGKKAWGSKLETEALIQTIQDDLKYGSEFVTIEGRESGKGVGIYDEQGKCMGGIIEDVLAQLPDPHVVLWEAPLKTQQAELINRLGPETNLGNIAPDDVLSLEALRRGLRADTINGLIRKAGK</sequence>
<reference evidence="2" key="1">
    <citation type="submission" date="2020-08" db="EMBL/GenBank/DDBJ databases">
        <authorList>
            <person name="Uke A."/>
            <person name="Chhe C."/>
            <person name="Baramee S."/>
            <person name="Kosugi A."/>
        </authorList>
    </citation>
    <scope>NUCLEOTIDE SEQUENCE</scope>
    <source>
        <strain evidence="2">DA-C8</strain>
    </source>
</reference>
<evidence type="ECO:0000256" key="1">
    <source>
        <dbReference type="ARBA" id="ARBA00010424"/>
    </source>
</evidence>
<dbReference type="PANTHER" id="PTHR48413:SF1">
    <property type="entry name" value="PROTEIN HEAT-STRESS-ASSOCIATED 32"/>
    <property type="match status" value="1"/>
</dbReference>
<dbReference type="Pfam" id="PF02679">
    <property type="entry name" value="ComA"/>
    <property type="match status" value="1"/>
</dbReference>
<dbReference type="RefSeq" id="WP_200965062.1">
    <property type="nucleotide sequence ID" value="NZ_BMAQ01000001.1"/>
</dbReference>
<dbReference type="Proteomes" id="UP000654993">
    <property type="component" value="Unassembled WGS sequence"/>
</dbReference>
<gene>
    <name evidence="2" type="ORF">PRECH8_00660</name>
</gene>
<evidence type="ECO:0000313" key="3">
    <source>
        <dbReference type="Proteomes" id="UP000654993"/>
    </source>
</evidence>
<accession>A0A916VFM8</accession>
<dbReference type="Gene3D" id="3.20.20.70">
    <property type="entry name" value="Aldolase class I"/>
    <property type="match status" value="1"/>
</dbReference>
<name>A0A916VFM8_9BACL</name>
<keyword evidence="3" id="KW-1185">Reference proteome</keyword>
<dbReference type="InterPro" id="IPR013785">
    <property type="entry name" value="Aldolase_TIM"/>
</dbReference>
<comment type="similarity">
    <text evidence="1">Belongs to the phosphosulfolactate synthase family.</text>
</comment>
<dbReference type="InterPro" id="IPR003830">
    <property type="entry name" value="ComA_synth"/>
</dbReference>
<protein>
    <submittedName>
        <fullName evidence="2">Phosphosulfolactate synthase</fullName>
    </submittedName>
</protein>
<evidence type="ECO:0000313" key="2">
    <source>
        <dbReference type="EMBL" id="GFR36770.1"/>
    </source>
</evidence>
<organism evidence="2 3">
    <name type="scientific">Insulibacter thermoxylanivorax</name>
    <dbReference type="NCBI Taxonomy" id="2749268"/>
    <lineage>
        <taxon>Bacteria</taxon>
        <taxon>Bacillati</taxon>
        <taxon>Bacillota</taxon>
        <taxon>Bacilli</taxon>
        <taxon>Bacillales</taxon>
        <taxon>Paenibacillaceae</taxon>
        <taxon>Insulibacter</taxon>
    </lineage>
</organism>
<dbReference type="SUPFAM" id="SSF102110">
    <property type="entry name" value="(2r)-phospho-3-sulfolactate synthase ComA"/>
    <property type="match status" value="1"/>
</dbReference>
<dbReference type="InterPro" id="IPR036112">
    <property type="entry name" value="ComA_synth_sf"/>
</dbReference>
<comment type="caution">
    <text evidence="2">The sequence shown here is derived from an EMBL/GenBank/DDBJ whole genome shotgun (WGS) entry which is preliminary data.</text>
</comment>
<dbReference type="EMBL" id="BMAQ01000001">
    <property type="protein sequence ID" value="GFR36770.1"/>
    <property type="molecule type" value="Genomic_DNA"/>
</dbReference>
<proteinExistence type="inferred from homology"/>
<dbReference type="AlphaFoldDB" id="A0A916VFM8"/>
<dbReference type="PANTHER" id="PTHR48413">
    <property type="match status" value="1"/>
</dbReference>
<reference evidence="2" key="2">
    <citation type="journal article" date="2021" name="Data Brief">
        <title>Draft genome sequence data of the facultative, thermophilic, xylanolytic bacterium Paenibacillus sp. strain DA-C8.</title>
        <authorList>
            <person name="Chhe C."/>
            <person name="Uke A."/>
            <person name="Baramee S."/>
            <person name="Ungkulpasvich U."/>
            <person name="Tachaapaikoon C."/>
            <person name="Pason P."/>
            <person name="Waeonukul R."/>
            <person name="Ratanakhanokchai K."/>
            <person name="Kosugi A."/>
        </authorList>
    </citation>
    <scope>NUCLEOTIDE SEQUENCE</scope>
    <source>
        <strain evidence="2">DA-C8</strain>
    </source>
</reference>